<gene>
    <name evidence="2" type="ORF">Thi970DRAFT_01720</name>
</gene>
<dbReference type="Proteomes" id="UP000002964">
    <property type="component" value="Unassembled WGS sequence"/>
</dbReference>
<protein>
    <recommendedName>
        <fullName evidence="1">Card1 endonuclease domain-containing protein</fullName>
    </recommendedName>
</protein>
<dbReference type="OrthoDB" id="8477283at2"/>
<dbReference type="AlphaFoldDB" id="H8Z1Y3"/>
<accession>H8Z1Y3</accession>
<dbReference type="GO" id="GO:0003676">
    <property type="term" value="F:nucleic acid binding"/>
    <property type="evidence" value="ECO:0007669"/>
    <property type="project" value="InterPro"/>
</dbReference>
<dbReference type="InterPro" id="IPR015093">
    <property type="entry name" value="Card1_endonucl_dom"/>
</dbReference>
<organism evidence="2 3">
    <name type="scientific">Thiorhodovibrio frisius</name>
    <dbReference type="NCBI Taxonomy" id="631362"/>
    <lineage>
        <taxon>Bacteria</taxon>
        <taxon>Pseudomonadati</taxon>
        <taxon>Pseudomonadota</taxon>
        <taxon>Gammaproteobacteria</taxon>
        <taxon>Chromatiales</taxon>
        <taxon>Chromatiaceae</taxon>
        <taxon>Thiorhodovibrio</taxon>
    </lineage>
</organism>
<name>H8Z1Y3_9GAMM</name>
<dbReference type="RefSeq" id="WP_009148093.1">
    <property type="nucleotide sequence ID" value="NZ_CP121471.1"/>
</dbReference>
<evidence type="ECO:0000259" key="1">
    <source>
        <dbReference type="Pfam" id="PF09002"/>
    </source>
</evidence>
<reference evidence="3" key="1">
    <citation type="submission" date="2011-06" db="EMBL/GenBank/DDBJ databases">
        <authorList>
            <consortium name="US DOE Joint Genome Institute (JGI-PGF)"/>
            <person name="Lucas S."/>
            <person name="Han J."/>
            <person name="Lapidus A."/>
            <person name="Cheng J.-F."/>
            <person name="Goodwin L."/>
            <person name="Pitluck S."/>
            <person name="Peters L."/>
            <person name="Land M.L."/>
            <person name="Hauser L."/>
            <person name="Vogl K."/>
            <person name="Liu Z."/>
            <person name="Overmann J."/>
            <person name="Frigaard N.-U."/>
            <person name="Bryant D.A."/>
            <person name="Woyke T.J."/>
        </authorList>
    </citation>
    <scope>NUCLEOTIDE SEQUENCE [LARGE SCALE GENOMIC DNA]</scope>
    <source>
        <strain evidence="3">970</strain>
    </source>
</reference>
<sequence length="213" mass="24257">MSLAFFEALWGIASRILYTDTAHRALEPIPGSRMERLVAPKQFFTKGSPRGIWKSALRELANASLIDWHRDSDTFVFNSLDAAQFIRGSWLEEYAYHTLKDEGVFDARMSVEGTWDRGQTITNEFDALACHLNQLLVIECKTARFQPGQNDNEIAYKLDSLGDDARGLFGSTWLLCAREPTEILIARARRANIRLIPPAELAKLRDLVRQWRG</sequence>
<evidence type="ECO:0000313" key="3">
    <source>
        <dbReference type="Proteomes" id="UP000002964"/>
    </source>
</evidence>
<dbReference type="Gene3D" id="3.40.1350.10">
    <property type="match status" value="1"/>
</dbReference>
<dbReference type="InterPro" id="IPR011335">
    <property type="entry name" value="Restrct_endonuc-II-like"/>
</dbReference>
<reference evidence="2 3" key="2">
    <citation type="submission" date="2011-11" db="EMBL/GenBank/DDBJ databases">
        <authorList>
            <consortium name="US DOE Joint Genome Institute"/>
            <person name="Lucas S."/>
            <person name="Han J."/>
            <person name="Lapidus A."/>
            <person name="Cheng J.-F."/>
            <person name="Goodwin L."/>
            <person name="Pitluck S."/>
            <person name="Peters L."/>
            <person name="Ovchinnikova G."/>
            <person name="Zhang X."/>
            <person name="Detter J.C."/>
            <person name="Han C."/>
            <person name="Tapia R."/>
            <person name="Land M."/>
            <person name="Hauser L."/>
            <person name="Kyrpides N."/>
            <person name="Ivanova N."/>
            <person name="Pagani I."/>
            <person name="Vogl K."/>
            <person name="Liu Z."/>
            <person name="Overmann J."/>
            <person name="Frigaard N.-U."/>
            <person name="Bryant D."/>
            <person name="Woyke T."/>
        </authorList>
    </citation>
    <scope>NUCLEOTIDE SEQUENCE [LARGE SCALE GENOMIC DNA]</scope>
    <source>
        <strain evidence="2 3">970</strain>
    </source>
</reference>
<feature type="domain" description="Card1 endonuclease" evidence="1">
    <location>
        <begin position="82"/>
        <end position="212"/>
    </location>
</feature>
<keyword evidence="3" id="KW-1185">Reference proteome</keyword>
<dbReference type="Pfam" id="PF09002">
    <property type="entry name" value="Card1_endonuc"/>
    <property type="match status" value="1"/>
</dbReference>
<dbReference type="eggNOG" id="COG4006">
    <property type="taxonomic scope" value="Bacteria"/>
</dbReference>
<dbReference type="InterPro" id="IPR011856">
    <property type="entry name" value="tRNA_endonuc-like_dom_sf"/>
</dbReference>
<dbReference type="HOGENOM" id="CLU_1293859_0_0_6"/>
<evidence type="ECO:0000313" key="2">
    <source>
        <dbReference type="EMBL" id="EIC21508.1"/>
    </source>
</evidence>
<proteinExistence type="predicted"/>
<dbReference type="EMBL" id="JH603169">
    <property type="protein sequence ID" value="EIC21508.1"/>
    <property type="molecule type" value="Genomic_DNA"/>
</dbReference>
<dbReference type="SUPFAM" id="SSF52980">
    <property type="entry name" value="Restriction endonuclease-like"/>
    <property type="match status" value="1"/>
</dbReference>